<dbReference type="HOGENOM" id="CLU_070025_3_1_11"/>
<dbReference type="eggNOG" id="COG0599">
    <property type="taxonomic scope" value="Bacteria"/>
</dbReference>
<dbReference type="InterPro" id="IPR003779">
    <property type="entry name" value="CMD-like"/>
</dbReference>
<feature type="domain" description="Carboxymuconolactone decarboxylase-like" evidence="1">
    <location>
        <begin position="40"/>
        <end position="119"/>
    </location>
</feature>
<dbReference type="PANTHER" id="PTHR33570:SF2">
    <property type="entry name" value="CARBOXYMUCONOLACTONE DECARBOXYLASE-LIKE DOMAIN-CONTAINING PROTEIN"/>
    <property type="match status" value="1"/>
</dbReference>
<dbReference type="STRING" id="675635.Psed_6460"/>
<dbReference type="InterPro" id="IPR029032">
    <property type="entry name" value="AhpD-like"/>
</dbReference>
<dbReference type="Gene3D" id="1.20.1290.10">
    <property type="entry name" value="AhpD-like"/>
    <property type="match status" value="1"/>
</dbReference>
<dbReference type="AlphaFoldDB" id="F4CTP8"/>
<gene>
    <name evidence="2" type="ordered locus">Psed_6460</name>
</gene>
<reference evidence="2 3" key="1">
    <citation type="journal article" date="2011" name="J. Bacteriol.">
        <title>Genome sequence of the 1,4-dioxane-degrading Pseudonocardia dioxanivorans strain CB1190.</title>
        <authorList>
            <person name="Sales C.M."/>
            <person name="Mahendra S."/>
            <person name="Grostern A."/>
            <person name="Parales R.E."/>
            <person name="Goodwin L.A."/>
            <person name="Woyke T."/>
            <person name="Nolan M."/>
            <person name="Lapidus A."/>
            <person name="Chertkov O."/>
            <person name="Ovchinnikova G."/>
            <person name="Sczyrba A."/>
            <person name="Alvarez-Cohen L."/>
        </authorList>
    </citation>
    <scope>NUCLEOTIDE SEQUENCE [LARGE SCALE GENOMIC DNA]</scope>
    <source>
        <strain evidence="3">ATCC 55486 / DSM 44775 / JCM 13855 / CB1190</strain>
    </source>
</reference>
<keyword evidence="3" id="KW-1185">Reference proteome</keyword>
<proteinExistence type="predicted"/>
<dbReference type="RefSeq" id="WP_013678433.1">
    <property type="nucleotide sequence ID" value="NC_015312.1"/>
</dbReference>
<evidence type="ECO:0000259" key="1">
    <source>
        <dbReference type="Pfam" id="PF02627"/>
    </source>
</evidence>
<dbReference type="EMBL" id="CP002593">
    <property type="protein sequence ID" value="AEA28551.1"/>
    <property type="molecule type" value="Genomic_DNA"/>
</dbReference>
<evidence type="ECO:0000313" key="2">
    <source>
        <dbReference type="EMBL" id="AEA28551.1"/>
    </source>
</evidence>
<dbReference type="InterPro" id="IPR052512">
    <property type="entry name" value="4CMD/NDH-1_regulator"/>
</dbReference>
<accession>F4CTP8</accession>
<name>F4CTP8_PSEUX</name>
<evidence type="ECO:0000313" key="3">
    <source>
        <dbReference type="Proteomes" id="UP000007809"/>
    </source>
</evidence>
<sequence length="128" mass="14161">MAEHDEETTLARGDRIRREVLGDEHVERANRTASAFAKPVQDLVTEYCWGVAWGDDALDRRTRSLLNIAMMAALNRQHELRLHTRGALNNGVTPEEIQAALLQATIYCGVPAGMEGFRTAASVVDEEA</sequence>
<organism evidence="2 3">
    <name type="scientific">Pseudonocardia dioxanivorans (strain ATCC 55486 / DSM 44775 / JCM 13855 / CB1190)</name>
    <dbReference type="NCBI Taxonomy" id="675635"/>
    <lineage>
        <taxon>Bacteria</taxon>
        <taxon>Bacillati</taxon>
        <taxon>Actinomycetota</taxon>
        <taxon>Actinomycetes</taxon>
        <taxon>Pseudonocardiales</taxon>
        <taxon>Pseudonocardiaceae</taxon>
        <taxon>Pseudonocardia</taxon>
    </lineage>
</organism>
<dbReference type="SUPFAM" id="SSF69118">
    <property type="entry name" value="AhpD-like"/>
    <property type="match status" value="1"/>
</dbReference>
<dbReference type="KEGG" id="pdx:Psed_6460"/>
<dbReference type="Proteomes" id="UP000007809">
    <property type="component" value="Chromosome"/>
</dbReference>
<dbReference type="GO" id="GO:0051920">
    <property type="term" value="F:peroxiredoxin activity"/>
    <property type="evidence" value="ECO:0007669"/>
    <property type="project" value="InterPro"/>
</dbReference>
<protein>
    <submittedName>
        <fullName evidence="2">Carboxymuconolactone decarboxylase</fullName>
    </submittedName>
</protein>
<dbReference type="Pfam" id="PF02627">
    <property type="entry name" value="CMD"/>
    <property type="match status" value="1"/>
</dbReference>
<dbReference type="OrthoDB" id="9802489at2"/>
<dbReference type="PANTHER" id="PTHR33570">
    <property type="entry name" value="4-CARBOXYMUCONOLACTONE DECARBOXYLASE FAMILY PROTEIN"/>
    <property type="match status" value="1"/>
</dbReference>